<organism evidence="10 11">
    <name type="scientific">Orbilia javanica</name>
    <dbReference type="NCBI Taxonomy" id="47235"/>
    <lineage>
        <taxon>Eukaryota</taxon>
        <taxon>Fungi</taxon>
        <taxon>Dikarya</taxon>
        <taxon>Ascomycota</taxon>
        <taxon>Pezizomycotina</taxon>
        <taxon>Orbiliomycetes</taxon>
        <taxon>Orbiliales</taxon>
        <taxon>Orbiliaceae</taxon>
        <taxon>Orbilia</taxon>
    </lineage>
</organism>
<dbReference type="SUPFAM" id="SSF53474">
    <property type="entry name" value="alpha/beta-Hydrolases"/>
    <property type="match status" value="1"/>
</dbReference>
<dbReference type="Pfam" id="PF00135">
    <property type="entry name" value="COesterase"/>
    <property type="match status" value="1"/>
</dbReference>
<feature type="domain" description="Carboxylesterase type B" evidence="9">
    <location>
        <begin position="59"/>
        <end position="571"/>
    </location>
</feature>
<feature type="signal peptide" evidence="8">
    <location>
        <begin position="1"/>
        <end position="18"/>
    </location>
</feature>
<keyword evidence="11" id="KW-1185">Reference proteome</keyword>
<evidence type="ECO:0000256" key="2">
    <source>
        <dbReference type="ARBA" id="ARBA00005964"/>
    </source>
</evidence>
<sequence length="581" mass="63077">MKVNVLLTLSSLLGLSLAAPAPVIELEERTAAPDPAPVIEERAAAPTVTISYPKATIIGKAGNVEIFPGIPFAKPPVGGLRLRPPQPLTDPLGTIYATENGKACPQFTFSTAIDDDIPTSAIGNLVNTPLLQKVLNAGEDCLYLNVHRPSGTAANAKLPVLFWIFGGGFQIGWNSMYDGGPWVSSGALRGQPIIVVTVNYRVGGFGFLAGKEILADGASNLGLLDQRLGLQWVADNIAAFGGDPTKVTIWGESAGAISVFDQMAMYDGDHTYKGKPLFRGAIMNSGSMVPADPVDCPKGQKIYDTVVSVAGCSKAYDTLACLRAAPYEVLLNATTSVPSLLSYSSISLSYLPRPDGVVLTQSPDLLVLSGKFAKVPFICGSQEDEGTLFALFQSTIKTIPQLLNYLKTYFFHGATTAQLQALIDTYPDVTTDGSPFRTGIFNNWYPQFKRLAAILGDLTFTITRRAFLEVANLVHPDVPSWSYISSYDYGTPILGTFHGSDLLQVFFGVLPNYASVSFRSYYLNFVYNLDPNVGTVVVNWPRWSVKKKLMNMYAWYQTQIDDNFRDDTYKFLLSNIGGFHI</sequence>
<accession>A0AAN8N1F4</accession>
<dbReference type="PROSITE" id="PS00122">
    <property type="entry name" value="CARBOXYLESTERASE_B_1"/>
    <property type="match status" value="1"/>
</dbReference>
<dbReference type="FunFam" id="3.40.50.1820:FF:000213">
    <property type="entry name" value="Carboxylic ester hydrolase"/>
    <property type="match status" value="1"/>
</dbReference>
<evidence type="ECO:0000313" key="11">
    <source>
        <dbReference type="Proteomes" id="UP001313282"/>
    </source>
</evidence>
<reference evidence="10 11" key="1">
    <citation type="submission" date="2019-10" db="EMBL/GenBank/DDBJ databases">
        <authorList>
            <person name="Palmer J.M."/>
        </authorList>
    </citation>
    <scope>NUCLEOTIDE SEQUENCE [LARGE SCALE GENOMIC DNA]</scope>
    <source>
        <strain evidence="10 11">TWF718</strain>
    </source>
</reference>
<comment type="subcellular location">
    <subcellularLocation>
        <location evidence="1">Secreted</location>
    </subcellularLocation>
</comment>
<evidence type="ECO:0000256" key="4">
    <source>
        <dbReference type="ARBA" id="ARBA00022729"/>
    </source>
</evidence>
<dbReference type="InterPro" id="IPR050309">
    <property type="entry name" value="Type-B_Carboxylest/Lipase"/>
</dbReference>
<comment type="caution">
    <text evidence="10">The sequence shown here is derived from an EMBL/GenBank/DDBJ whole genome shotgun (WGS) entry which is preliminary data.</text>
</comment>
<dbReference type="AlphaFoldDB" id="A0AAN8N1F4"/>
<dbReference type="InterPro" id="IPR019826">
    <property type="entry name" value="Carboxylesterase_B_AS"/>
</dbReference>
<keyword evidence="5 8" id="KW-0378">Hydrolase</keyword>
<dbReference type="EC" id="3.1.1.-" evidence="8"/>
<dbReference type="Gene3D" id="3.40.50.1820">
    <property type="entry name" value="alpha/beta hydrolase"/>
    <property type="match status" value="1"/>
</dbReference>
<dbReference type="GO" id="GO:0006629">
    <property type="term" value="P:lipid metabolic process"/>
    <property type="evidence" value="ECO:0007669"/>
    <property type="project" value="UniProtKB-KW"/>
</dbReference>
<comment type="similarity">
    <text evidence="2 8">Belongs to the type-B carboxylesterase/lipase family.</text>
</comment>
<name>A0AAN8N1F4_9PEZI</name>
<dbReference type="GO" id="GO:0005576">
    <property type="term" value="C:extracellular region"/>
    <property type="evidence" value="ECO:0007669"/>
    <property type="project" value="UniProtKB-SubCell"/>
</dbReference>
<feature type="chain" id="PRO_5042667053" description="Carboxylic ester hydrolase" evidence="8">
    <location>
        <begin position="19"/>
        <end position="581"/>
    </location>
</feature>
<evidence type="ECO:0000259" key="9">
    <source>
        <dbReference type="Pfam" id="PF00135"/>
    </source>
</evidence>
<gene>
    <name evidence="10" type="ORF">TWF718_005419</name>
</gene>
<keyword evidence="6" id="KW-0443">Lipid metabolism</keyword>
<evidence type="ECO:0000313" key="10">
    <source>
        <dbReference type="EMBL" id="KAK6347581.1"/>
    </source>
</evidence>
<evidence type="ECO:0000256" key="3">
    <source>
        <dbReference type="ARBA" id="ARBA00022525"/>
    </source>
</evidence>
<proteinExistence type="inferred from homology"/>
<dbReference type="GO" id="GO:0016787">
    <property type="term" value="F:hydrolase activity"/>
    <property type="evidence" value="ECO:0007669"/>
    <property type="project" value="UniProtKB-KW"/>
</dbReference>
<dbReference type="Proteomes" id="UP001313282">
    <property type="component" value="Unassembled WGS sequence"/>
</dbReference>
<dbReference type="PANTHER" id="PTHR11559">
    <property type="entry name" value="CARBOXYLESTERASE"/>
    <property type="match status" value="1"/>
</dbReference>
<evidence type="ECO:0000256" key="5">
    <source>
        <dbReference type="ARBA" id="ARBA00022801"/>
    </source>
</evidence>
<dbReference type="InterPro" id="IPR002018">
    <property type="entry name" value="CarbesteraseB"/>
</dbReference>
<dbReference type="EMBL" id="JAVHNR010000003">
    <property type="protein sequence ID" value="KAK6347581.1"/>
    <property type="molecule type" value="Genomic_DNA"/>
</dbReference>
<dbReference type="InterPro" id="IPR029058">
    <property type="entry name" value="AB_hydrolase_fold"/>
</dbReference>
<evidence type="ECO:0000256" key="7">
    <source>
        <dbReference type="ARBA" id="ARBA00023180"/>
    </source>
</evidence>
<protein>
    <recommendedName>
        <fullName evidence="8">Carboxylic ester hydrolase</fullName>
        <ecNumber evidence="8">3.1.1.-</ecNumber>
    </recommendedName>
</protein>
<keyword evidence="4 8" id="KW-0732">Signal</keyword>
<evidence type="ECO:0000256" key="8">
    <source>
        <dbReference type="RuleBase" id="RU361235"/>
    </source>
</evidence>
<evidence type="ECO:0000256" key="1">
    <source>
        <dbReference type="ARBA" id="ARBA00004613"/>
    </source>
</evidence>
<keyword evidence="7" id="KW-0325">Glycoprotein</keyword>
<evidence type="ECO:0000256" key="6">
    <source>
        <dbReference type="ARBA" id="ARBA00023098"/>
    </source>
</evidence>
<keyword evidence="3" id="KW-0964">Secreted</keyword>